<comment type="similarity">
    <text evidence="11">Belongs to the Thz kinase family.</text>
</comment>
<feature type="binding site" evidence="11">
    <location>
        <position position="176"/>
    </location>
    <ligand>
        <name>ATP</name>
        <dbReference type="ChEBI" id="CHEBI:30616"/>
    </ligand>
</feature>
<evidence type="ECO:0000256" key="5">
    <source>
        <dbReference type="ARBA" id="ARBA00022723"/>
    </source>
</evidence>
<evidence type="ECO:0000256" key="7">
    <source>
        <dbReference type="ARBA" id="ARBA00022777"/>
    </source>
</evidence>
<comment type="caution">
    <text evidence="12">The sequence shown here is derived from an EMBL/GenBank/DDBJ whole genome shotgun (WGS) entry which is preliminary data.</text>
</comment>
<dbReference type="InterPro" id="IPR000417">
    <property type="entry name" value="Hyethyz_kinase"/>
</dbReference>
<keyword evidence="9 11" id="KW-0460">Magnesium</keyword>
<dbReference type="Proteomes" id="UP001299235">
    <property type="component" value="Unassembled WGS sequence"/>
</dbReference>
<evidence type="ECO:0000256" key="10">
    <source>
        <dbReference type="ARBA" id="ARBA00022977"/>
    </source>
</evidence>
<accession>A0ABS8ET88</accession>
<keyword evidence="10 11" id="KW-0784">Thiamine biosynthesis</keyword>
<comment type="catalytic activity">
    <reaction evidence="1 11">
        <text>5-(2-hydroxyethyl)-4-methylthiazole + ATP = 4-methyl-5-(2-phosphooxyethyl)-thiazole + ADP + H(+)</text>
        <dbReference type="Rhea" id="RHEA:24212"/>
        <dbReference type="ChEBI" id="CHEBI:15378"/>
        <dbReference type="ChEBI" id="CHEBI:17957"/>
        <dbReference type="ChEBI" id="CHEBI:30616"/>
        <dbReference type="ChEBI" id="CHEBI:58296"/>
        <dbReference type="ChEBI" id="CHEBI:456216"/>
        <dbReference type="EC" id="2.7.1.50"/>
    </reaction>
</comment>
<evidence type="ECO:0000256" key="9">
    <source>
        <dbReference type="ARBA" id="ARBA00022842"/>
    </source>
</evidence>
<gene>
    <name evidence="11 12" type="primary">thiM</name>
    <name evidence="12" type="ORF">LKD42_03815</name>
</gene>
<feature type="binding site" evidence="11">
    <location>
        <position position="57"/>
    </location>
    <ligand>
        <name>substrate</name>
    </ligand>
</feature>
<evidence type="ECO:0000256" key="4">
    <source>
        <dbReference type="ARBA" id="ARBA00022679"/>
    </source>
</evidence>
<keyword evidence="7 11" id="KW-0418">Kinase</keyword>
<dbReference type="EC" id="2.7.1.50" evidence="11"/>
<evidence type="ECO:0000256" key="11">
    <source>
        <dbReference type="HAMAP-Rule" id="MF_00228"/>
    </source>
</evidence>
<evidence type="ECO:0000256" key="2">
    <source>
        <dbReference type="ARBA" id="ARBA00001946"/>
    </source>
</evidence>
<organism evidence="12 13">
    <name type="scientific">Hominisplanchenecus faecis</name>
    <dbReference type="NCBI Taxonomy" id="2885351"/>
    <lineage>
        <taxon>Bacteria</taxon>
        <taxon>Bacillati</taxon>
        <taxon>Bacillota</taxon>
        <taxon>Clostridia</taxon>
        <taxon>Lachnospirales</taxon>
        <taxon>Lachnospiraceae</taxon>
        <taxon>Hominisplanchenecus</taxon>
    </lineage>
</organism>
<proteinExistence type="inferred from homology"/>
<feature type="binding site" evidence="11">
    <location>
        <position position="131"/>
    </location>
    <ligand>
        <name>ATP</name>
        <dbReference type="ChEBI" id="CHEBI:30616"/>
    </ligand>
</feature>
<evidence type="ECO:0000313" key="12">
    <source>
        <dbReference type="EMBL" id="MCC2148382.1"/>
    </source>
</evidence>
<dbReference type="HAMAP" id="MF_00228">
    <property type="entry name" value="Thz_kinase"/>
    <property type="match status" value="1"/>
</dbReference>
<dbReference type="GO" id="GO:0004417">
    <property type="term" value="F:hydroxyethylthiazole kinase activity"/>
    <property type="evidence" value="ECO:0007669"/>
    <property type="project" value="UniProtKB-EC"/>
</dbReference>
<dbReference type="PRINTS" id="PR01099">
    <property type="entry name" value="HYETHTZKNASE"/>
</dbReference>
<evidence type="ECO:0000256" key="6">
    <source>
        <dbReference type="ARBA" id="ARBA00022741"/>
    </source>
</evidence>
<dbReference type="EMBL" id="JAJEQE010000008">
    <property type="protein sequence ID" value="MCC2148382.1"/>
    <property type="molecule type" value="Genomic_DNA"/>
</dbReference>
<dbReference type="Gene3D" id="3.40.1190.20">
    <property type="match status" value="1"/>
</dbReference>
<evidence type="ECO:0000256" key="3">
    <source>
        <dbReference type="ARBA" id="ARBA00004868"/>
    </source>
</evidence>
<comment type="pathway">
    <text evidence="3 11">Cofactor biosynthesis; thiamine diphosphate biosynthesis; 4-methyl-5-(2-phosphoethyl)-thiazole from 5-(2-hydroxyethyl)-4-methylthiazole: step 1/1.</text>
</comment>
<dbReference type="NCBIfam" id="NF006830">
    <property type="entry name" value="PRK09355.1"/>
    <property type="match status" value="1"/>
</dbReference>
<keyword evidence="5 11" id="KW-0479">Metal-binding</keyword>
<keyword evidence="4 11" id="KW-0808">Transferase</keyword>
<keyword evidence="8 11" id="KW-0067">ATP-binding</keyword>
<protein>
    <recommendedName>
        <fullName evidence="11">Hydroxyethylthiazole kinase</fullName>
        <ecNumber evidence="11">2.7.1.50</ecNumber>
    </recommendedName>
    <alternativeName>
        <fullName evidence="11">4-methyl-5-beta-hydroxyethylthiazole kinase</fullName>
        <shortName evidence="11">TH kinase</shortName>
        <shortName evidence="11">Thz kinase</shortName>
    </alternativeName>
</protein>
<dbReference type="CDD" id="cd01170">
    <property type="entry name" value="THZ_kinase"/>
    <property type="match status" value="1"/>
</dbReference>
<dbReference type="InterPro" id="IPR029056">
    <property type="entry name" value="Ribokinase-like"/>
</dbReference>
<evidence type="ECO:0000256" key="8">
    <source>
        <dbReference type="ARBA" id="ARBA00022840"/>
    </source>
</evidence>
<dbReference type="PIRSF" id="PIRSF000513">
    <property type="entry name" value="Thz_kinase"/>
    <property type="match status" value="1"/>
</dbReference>
<name>A0ABS8ET88_9FIRM</name>
<evidence type="ECO:0000256" key="1">
    <source>
        <dbReference type="ARBA" id="ARBA00001771"/>
    </source>
</evidence>
<dbReference type="Pfam" id="PF02110">
    <property type="entry name" value="HK"/>
    <property type="match status" value="1"/>
</dbReference>
<feature type="binding site" evidence="11">
    <location>
        <position position="203"/>
    </location>
    <ligand>
        <name>substrate</name>
    </ligand>
</feature>
<keyword evidence="13" id="KW-1185">Reference proteome</keyword>
<evidence type="ECO:0000313" key="13">
    <source>
        <dbReference type="Proteomes" id="UP001299235"/>
    </source>
</evidence>
<comment type="function">
    <text evidence="11">Catalyzes the phosphorylation of the hydroxyl group of 4-methyl-5-beta-hydroxyethylthiazole (THZ).</text>
</comment>
<reference evidence="12 13" key="1">
    <citation type="submission" date="2021-10" db="EMBL/GenBank/DDBJ databases">
        <title>Anaerobic single-cell dispensing facilitates the cultivation of human gut bacteria.</title>
        <authorList>
            <person name="Afrizal A."/>
        </authorList>
    </citation>
    <scope>NUCLEOTIDE SEQUENCE [LARGE SCALE GENOMIC DNA]</scope>
    <source>
        <strain evidence="12 13">CLA-AA-H246</strain>
    </source>
</reference>
<sequence>MRMEVSDQKNTGIFAEKIASLHQEIQNRRPLVQCITNAVTVNDCANILLAAGASPTMAHHPQEAAEISTGCDALVCNFGAIADYEAMKSAALMATRLGHPIVIDPVGVSGSTYRRTKCIELIKKAGADCIRGNYSEIAALIKNDRTVVGVDAMQQQIDTQAMQEFARQNRLFLWASGETDILTDGERLWYCKNGDPLMARITGSGCMSSALLGAFLSIENSLESVAACCAFVGLAGELAAEKTAQAQGGTMTFRLQFIDTISLISSQNEIFLKNKIIIP</sequence>
<dbReference type="SUPFAM" id="SSF53613">
    <property type="entry name" value="Ribokinase-like"/>
    <property type="match status" value="1"/>
</dbReference>
<keyword evidence="6 11" id="KW-0547">Nucleotide-binding</keyword>
<comment type="cofactor">
    <cofactor evidence="2 11">
        <name>Mg(2+)</name>
        <dbReference type="ChEBI" id="CHEBI:18420"/>
    </cofactor>
</comment>